<dbReference type="GO" id="GO:0000160">
    <property type="term" value="P:phosphorelay signal transduction system"/>
    <property type="evidence" value="ECO:0007669"/>
    <property type="project" value="InterPro"/>
</dbReference>
<evidence type="ECO:0000256" key="5">
    <source>
        <dbReference type="PROSITE-ProRule" id="PRU00169"/>
    </source>
</evidence>
<dbReference type="InterPro" id="IPR001789">
    <property type="entry name" value="Sig_transdc_resp-reg_receiver"/>
</dbReference>
<protein>
    <submittedName>
        <fullName evidence="8">DNA-binding NarL/FixJ family response regulator</fullName>
    </submittedName>
</protein>
<dbReference type="SUPFAM" id="SSF46894">
    <property type="entry name" value="C-terminal effector domain of the bipartite response regulators"/>
    <property type="match status" value="1"/>
</dbReference>
<dbReference type="PRINTS" id="PR00038">
    <property type="entry name" value="HTHLUXR"/>
</dbReference>
<dbReference type="InterPro" id="IPR016032">
    <property type="entry name" value="Sig_transdc_resp-reg_C-effctor"/>
</dbReference>
<comment type="caution">
    <text evidence="8">The sequence shown here is derived from an EMBL/GenBank/DDBJ whole genome shotgun (WGS) entry which is preliminary data.</text>
</comment>
<evidence type="ECO:0000256" key="3">
    <source>
        <dbReference type="ARBA" id="ARBA00023125"/>
    </source>
</evidence>
<dbReference type="Pfam" id="PF00196">
    <property type="entry name" value="GerE"/>
    <property type="match status" value="1"/>
</dbReference>
<evidence type="ECO:0000259" key="6">
    <source>
        <dbReference type="PROSITE" id="PS50043"/>
    </source>
</evidence>
<keyword evidence="4" id="KW-0804">Transcription</keyword>
<dbReference type="CDD" id="cd17535">
    <property type="entry name" value="REC_NarL-like"/>
    <property type="match status" value="1"/>
</dbReference>
<evidence type="ECO:0000256" key="2">
    <source>
        <dbReference type="ARBA" id="ARBA00023015"/>
    </source>
</evidence>
<dbReference type="RefSeq" id="WP_184803646.1">
    <property type="nucleotide sequence ID" value="NZ_JACHMY010000001.1"/>
</dbReference>
<proteinExistence type="predicted"/>
<dbReference type="PANTHER" id="PTHR43214">
    <property type="entry name" value="TWO-COMPONENT RESPONSE REGULATOR"/>
    <property type="match status" value="1"/>
</dbReference>
<evidence type="ECO:0000313" key="8">
    <source>
        <dbReference type="EMBL" id="MBB5840934.1"/>
    </source>
</evidence>
<evidence type="ECO:0000256" key="1">
    <source>
        <dbReference type="ARBA" id="ARBA00022553"/>
    </source>
</evidence>
<accession>A0A7W9JEZ5</accession>
<evidence type="ECO:0000259" key="7">
    <source>
        <dbReference type="PROSITE" id="PS50110"/>
    </source>
</evidence>
<feature type="domain" description="Response regulatory" evidence="7">
    <location>
        <begin position="3"/>
        <end position="119"/>
    </location>
</feature>
<organism evidence="8 9">
    <name type="scientific">Kribbella italica</name>
    <dbReference type="NCBI Taxonomy" id="1540520"/>
    <lineage>
        <taxon>Bacteria</taxon>
        <taxon>Bacillati</taxon>
        <taxon>Actinomycetota</taxon>
        <taxon>Actinomycetes</taxon>
        <taxon>Propionibacteriales</taxon>
        <taxon>Kribbellaceae</taxon>
        <taxon>Kribbella</taxon>
    </lineage>
</organism>
<dbReference type="GO" id="GO:0006355">
    <property type="term" value="P:regulation of DNA-templated transcription"/>
    <property type="evidence" value="ECO:0007669"/>
    <property type="project" value="InterPro"/>
</dbReference>
<keyword evidence="3 8" id="KW-0238">DNA-binding</keyword>
<keyword evidence="9" id="KW-1185">Reference proteome</keyword>
<dbReference type="SUPFAM" id="SSF52172">
    <property type="entry name" value="CheY-like"/>
    <property type="match status" value="1"/>
</dbReference>
<dbReference type="GO" id="GO:0003677">
    <property type="term" value="F:DNA binding"/>
    <property type="evidence" value="ECO:0007669"/>
    <property type="project" value="UniProtKB-KW"/>
</dbReference>
<dbReference type="InterPro" id="IPR011006">
    <property type="entry name" value="CheY-like_superfamily"/>
</dbReference>
<dbReference type="Pfam" id="PF00072">
    <property type="entry name" value="Response_reg"/>
    <property type="match status" value="1"/>
</dbReference>
<dbReference type="PROSITE" id="PS50043">
    <property type="entry name" value="HTH_LUXR_2"/>
    <property type="match status" value="1"/>
</dbReference>
<gene>
    <name evidence="8" type="ORF">HDA39_007668</name>
</gene>
<dbReference type="AlphaFoldDB" id="A0A7W9JEZ5"/>
<dbReference type="PANTHER" id="PTHR43214:SF24">
    <property type="entry name" value="TRANSCRIPTIONAL REGULATORY PROTEIN NARL-RELATED"/>
    <property type="match status" value="1"/>
</dbReference>
<dbReference type="InterPro" id="IPR039420">
    <property type="entry name" value="WalR-like"/>
</dbReference>
<evidence type="ECO:0000313" key="9">
    <source>
        <dbReference type="Proteomes" id="UP000549971"/>
    </source>
</evidence>
<reference evidence="8 9" key="1">
    <citation type="submission" date="2020-08" db="EMBL/GenBank/DDBJ databases">
        <title>Sequencing the genomes of 1000 actinobacteria strains.</title>
        <authorList>
            <person name="Klenk H.-P."/>
        </authorList>
    </citation>
    <scope>NUCLEOTIDE SEQUENCE [LARGE SCALE GENOMIC DNA]</scope>
    <source>
        <strain evidence="8 9">DSM 28967</strain>
    </source>
</reference>
<dbReference type="PROSITE" id="PS50110">
    <property type="entry name" value="RESPONSE_REGULATORY"/>
    <property type="match status" value="1"/>
</dbReference>
<dbReference type="PROSITE" id="PS00622">
    <property type="entry name" value="HTH_LUXR_1"/>
    <property type="match status" value="1"/>
</dbReference>
<name>A0A7W9JEZ5_9ACTN</name>
<keyword evidence="1 5" id="KW-0597">Phosphoprotein</keyword>
<dbReference type="CDD" id="cd06170">
    <property type="entry name" value="LuxR_C_like"/>
    <property type="match status" value="1"/>
</dbReference>
<dbReference type="InterPro" id="IPR000792">
    <property type="entry name" value="Tscrpt_reg_LuxR_C"/>
</dbReference>
<dbReference type="EMBL" id="JACHMY010000001">
    <property type="protein sequence ID" value="MBB5840934.1"/>
    <property type="molecule type" value="Genomic_DNA"/>
</dbReference>
<dbReference type="SMART" id="SM00421">
    <property type="entry name" value="HTH_LUXR"/>
    <property type="match status" value="1"/>
</dbReference>
<feature type="modified residue" description="4-aspartylphosphate" evidence="5">
    <location>
        <position position="54"/>
    </location>
</feature>
<dbReference type="SMART" id="SM00448">
    <property type="entry name" value="REC"/>
    <property type="match status" value="1"/>
</dbReference>
<dbReference type="Gene3D" id="3.40.50.2300">
    <property type="match status" value="1"/>
</dbReference>
<feature type="domain" description="HTH luxR-type" evidence="6">
    <location>
        <begin position="146"/>
        <end position="211"/>
    </location>
</feature>
<sequence>MIRVLLADDEALLRAGVRMILEHAPDVEVVAEVPDGVAAVRACREQAVDVALLDLRMPGGDGLTAAAEIARRFPDTNVVVLTTFGEDRYVAEALAAGAVGFLLKDIGPADLIHAVQVAARGESILAPSIVRRLVERHLVSAEHGNAAARLAPLTPTERDVLRQVGTGASNADIAAALYLGVGTVKAHISRILTKLGCENRVQAAILAHEAGLLAD</sequence>
<dbReference type="Proteomes" id="UP000549971">
    <property type="component" value="Unassembled WGS sequence"/>
</dbReference>
<evidence type="ECO:0000256" key="4">
    <source>
        <dbReference type="ARBA" id="ARBA00023163"/>
    </source>
</evidence>
<dbReference type="InterPro" id="IPR058245">
    <property type="entry name" value="NreC/VraR/RcsB-like_REC"/>
</dbReference>
<keyword evidence="2" id="KW-0805">Transcription regulation</keyword>